<dbReference type="EMBL" id="KN838587">
    <property type="protein sequence ID" value="KIK02797.1"/>
    <property type="molecule type" value="Genomic_DNA"/>
</dbReference>
<name>A0A0C9XYK4_9AGAR</name>
<organism evidence="1 2">
    <name type="scientific">Laccaria amethystina LaAM-08-1</name>
    <dbReference type="NCBI Taxonomy" id="1095629"/>
    <lineage>
        <taxon>Eukaryota</taxon>
        <taxon>Fungi</taxon>
        <taxon>Dikarya</taxon>
        <taxon>Basidiomycota</taxon>
        <taxon>Agaricomycotina</taxon>
        <taxon>Agaricomycetes</taxon>
        <taxon>Agaricomycetidae</taxon>
        <taxon>Agaricales</taxon>
        <taxon>Agaricineae</taxon>
        <taxon>Hydnangiaceae</taxon>
        <taxon>Laccaria</taxon>
    </lineage>
</organism>
<protein>
    <submittedName>
        <fullName evidence="1">Uncharacterized protein</fullName>
    </submittedName>
</protein>
<sequence>PPDPSKDRSRPVVNQLRPEPVKTSLVTVKDRKRPVCCGLVRFFEVSQIGRTSYGYGLRHWAPKDWTRPDFQTLTR</sequence>
<gene>
    <name evidence="1" type="ORF">K443DRAFT_39940</name>
</gene>
<keyword evidence="2" id="KW-1185">Reference proteome</keyword>
<proteinExistence type="predicted"/>
<reference evidence="2" key="2">
    <citation type="submission" date="2015-01" db="EMBL/GenBank/DDBJ databases">
        <title>Evolutionary Origins and Diversification of the Mycorrhizal Mutualists.</title>
        <authorList>
            <consortium name="DOE Joint Genome Institute"/>
            <consortium name="Mycorrhizal Genomics Consortium"/>
            <person name="Kohler A."/>
            <person name="Kuo A."/>
            <person name="Nagy L.G."/>
            <person name="Floudas D."/>
            <person name="Copeland A."/>
            <person name="Barry K.W."/>
            <person name="Cichocki N."/>
            <person name="Veneault-Fourrey C."/>
            <person name="LaButti K."/>
            <person name="Lindquist E.A."/>
            <person name="Lipzen A."/>
            <person name="Lundell T."/>
            <person name="Morin E."/>
            <person name="Murat C."/>
            <person name="Riley R."/>
            <person name="Ohm R."/>
            <person name="Sun H."/>
            <person name="Tunlid A."/>
            <person name="Henrissat B."/>
            <person name="Grigoriev I.V."/>
            <person name="Hibbett D.S."/>
            <person name="Martin F."/>
        </authorList>
    </citation>
    <scope>NUCLEOTIDE SEQUENCE [LARGE SCALE GENOMIC DNA]</scope>
    <source>
        <strain evidence="2">LaAM-08-1</strain>
    </source>
</reference>
<reference evidence="1 2" key="1">
    <citation type="submission" date="2014-04" db="EMBL/GenBank/DDBJ databases">
        <authorList>
            <consortium name="DOE Joint Genome Institute"/>
            <person name="Kuo A."/>
            <person name="Kohler A."/>
            <person name="Nagy L.G."/>
            <person name="Floudas D."/>
            <person name="Copeland A."/>
            <person name="Barry K.W."/>
            <person name="Cichocki N."/>
            <person name="Veneault-Fourrey C."/>
            <person name="LaButti K."/>
            <person name="Lindquist E.A."/>
            <person name="Lipzen A."/>
            <person name="Lundell T."/>
            <person name="Morin E."/>
            <person name="Murat C."/>
            <person name="Sun H."/>
            <person name="Tunlid A."/>
            <person name="Henrissat B."/>
            <person name="Grigoriev I.V."/>
            <person name="Hibbett D.S."/>
            <person name="Martin F."/>
            <person name="Nordberg H.P."/>
            <person name="Cantor M.N."/>
            <person name="Hua S.X."/>
        </authorList>
    </citation>
    <scope>NUCLEOTIDE SEQUENCE [LARGE SCALE GENOMIC DNA]</scope>
    <source>
        <strain evidence="1 2">LaAM-08-1</strain>
    </source>
</reference>
<accession>A0A0C9XYK4</accession>
<dbReference type="HOGENOM" id="CLU_2838109_0_0_1"/>
<dbReference type="Proteomes" id="UP000054477">
    <property type="component" value="Unassembled WGS sequence"/>
</dbReference>
<dbReference type="OrthoDB" id="3093194at2759"/>
<evidence type="ECO:0000313" key="1">
    <source>
        <dbReference type="EMBL" id="KIK02797.1"/>
    </source>
</evidence>
<feature type="non-terminal residue" evidence="1">
    <location>
        <position position="1"/>
    </location>
</feature>
<evidence type="ECO:0000313" key="2">
    <source>
        <dbReference type="Proteomes" id="UP000054477"/>
    </source>
</evidence>
<dbReference type="AlphaFoldDB" id="A0A0C9XYK4"/>
<feature type="non-terminal residue" evidence="1">
    <location>
        <position position="75"/>
    </location>
</feature>